<dbReference type="Gene3D" id="1.10.510.10">
    <property type="entry name" value="Transferase(Phosphotransferase) domain 1"/>
    <property type="match status" value="1"/>
</dbReference>
<keyword evidence="2" id="KW-0040">ANK repeat</keyword>
<keyword evidence="5" id="KW-1185">Reference proteome</keyword>
<reference evidence="4 5" key="1">
    <citation type="submission" date="2018-08" db="EMBL/GenBank/DDBJ databases">
        <title>Aphanomyces genome sequencing and annotation.</title>
        <authorList>
            <person name="Minardi D."/>
            <person name="Oidtmann B."/>
            <person name="Van Der Giezen M."/>
            <person name="Studholme D.J."/>
        </authorList>
    </citation>
    <scope>NUCLEOTIDE SEQUENCE [LARGE SCALE GENOMIC DNA]</scope>
    <source>
        <strain evidence="4 5">NJM0002</strain>
    </source>
</reference>
<gene>
    <name evidence="4" type="ORF">DYB32_006016</name>
</gene>
<dbReference type="SMART" id="SM00248">
    <property type="entry name" value="ANK"/>
    <property type="match status" value="4"/>
</dbReference>
<dbReference type="InterPro" id="IPR051681">
    <property type="entry name" value="Ser/Thr_Kinases-Pseudokinases"/>
</dbReference>
<feature type="repeat" description="ANK" evidence="2">
    <location>
        <begin position="27"/>
        <end position="59"/>
    </location>
</feature>
<protein>
    <recommendedName>
        <fullName evidence="3">Protein kinase domain-containing protein</fullName>
    </recommendedName>
</protein>
<dbReference type="GO" id="GO:0005524">
    <property type="term" value="F:ATP binding"/>
    <property type="evidence" value="ECO:0007669"/>
    <property type="project" value="InterPro"/>
</dbReference>
<dbReference type="InterPro" id="IPR001245">
    <property type="entry name" value="Ser-Thr/Tyr_kinase_cat_dom"/>
</dbReference>
<dbReference type="AlphaFoldDB" id="A0A3R7CYR8"/>
<dbReference type="SUPFAM" id="SSF56112">
    <property type="entry name" value="Protein kinase-like (PK-like)"/>
    <property type="match status" value="1"/>
</dbReference>
<dbReference type="GO" id="GO:0004674">
    <property type="term" value="F:protein serine/threonine kinase activity"/>
    <property type="evidence" value="ECO:0007669"/>
    <property type="project" value="TreeGrafter"/>
</dbReference>
<evidence type="ECO:0000313" key="4">
    <source>
        <dbReference type="EMBL" id="RHY28382.1"/>
    </source>
</evidence>
<dbReference type="InterPro" id="IPR011009">
    <property type="entry name" value="Kinase-like_dom_sf"/>
</dbReference>
<dbReference type="InterPro" id="IPR002110">
    <property type="entry name" value="Ankyrin_rpt"/>
</dbReference>
<feature type="domain" description="Protein kinase" evidence="3">
    <location>
        <begin position="119"/>
        <end position="374"/>
    </location>
</feature>
<feature type="repeat" description="ANK" evidence="2">
    <location>
        <begin position="102"/>
        <end position="126"/>
    </location>
</feature>
<dbReference type="VEuPathDB" id="FungiDB:H310_14701"/>
<sequence length="408" mass="44097">MASKNGHVDVVKFLIKYNANVNQADTPQLTSLYIAVSSGNEELVRLLLQYQADATLCTSAHQSSLLEAIEANDISTIVRLIKAQADVNHAGPVRLGACGVCCGGTALTIAASNGDVTIVDMLLQDGKLGFGGVKFVVERAVYRGKDVAIKSALTRQDTPALLAEADAISSGNSPYVISLVGKTDEADRPHLVVDFMDQGNLRQHLDTKLAGTCTTSGFTTPHVAWVLANALLDLHEKGLVHRDLRSEHVLLSTTEHVKVAHLGGAHTRLMNMSMAELLWTAPEILLGESTSPAADVYAFGVILTELDTLQRPYWDLSLDPWALTDSIRKGVIRPSISSSSPLWFKELVDSCLAFNPIERPSAKTIVEILEKQWRDVPVPVHAVRFPTPSADDTFKGATHTSSGLYDVE</sequence>
<dbReference type="PANTHER" id="PTHR44329">
    <property type="entry name" value="SERINE/THREONINE-PROTEIN KINASE TNNI3K-RELATED"/>
    <property type="match status" value="1"/>
</dbReference>
<name>A0A3R7CYR8_9STRA</name>
<evidence type="ECO:0000259" key="3">
    <source>
        <dbReference type="PROSITE" id="PS50011"/>
    </source>
</evidence>
<dbReference type="PROSITE" id="PS50088">
    <property type="entry name" value="ANK_REPEAT"/>
    <property type="match status" value="3"/>
</dbReference>
<dbReference type="EMBL" id="QUSY01000594">
    <property type="protein sequence ID" value="RHY28382.1"/>
    <property type="molecule type" value="Genomic_DNA"/>
</dbReference>
<proteinExistence type="inferred from homology"/>
<dbReference type="Pfam" id="PF07714">
    <property type="entry name" value="PK_Tyr_Ser-Thr"/>
    <property type="match status" value="1"/>
</dbReference>
<dbReference type="PIRSF" id="PIRSF000654">
    <property type="entry name" value="Integrin-linked_kinase"/>
    <property type="match status" value="1"/>
</dbReference>
<dbReference type="Pfam" id="PF12796">
    <property type="entry name" value="Ank_2"/>
    <property type="match status" value="1"/>
</dbReference>
<dbReference type="SUPFAM" id="SSF48403">
    <property type="entry name" value="Ankyrin repeat"/>
    <property type="match status" value="1"/>
</dbReference>
<comment type="similarity">
    <text evidence="1">Belongs to the protein kinase superfamily. TKL Ser/Thr protein kinase family.</text>
</comment>
<dbReference type="PROSITE" id="PS50297">
    <property type="entry name" value="ANK_REP_REGION"/>
    <property type="match status" value="3"/>
</dbReference>
<dbReference type="Gene3D" id="1.25.40.20">
    <property type="entry name" value="Ankyrin repeat-containing domain"/>
    <property type="match status" value="2"/>
</dbReference>
<comment type="caution">
    <text evidence="4">The sequence shown here is derived from an EMBL/GenBank/DDBJ whole genome shotgun (WGS) entry which is preliminary data.</text>
</comment>
<evidence type="ECO:0000313" key="5">
    <source>
        <dbReference type="Proteomes" id="UP000285060"/>
    </source>
</evidence>
<dbReference type="Pfam" id="PF00023">
    <property type="entry name" value="Ank"/>
    <property type="match status" value="1"/>
</dbReference>
<evidence type="ECO:0000256" key="1">
    <source>
        <dbReference type="ARBA" id="ARBA00005843"/>
    </source>
</evidence>
<accession>A0A3R7CYR8</accession>
<dbReference type="PANTHER" id="PTHR44329:SF214">
    <property type="entry name" value="PROTEIN KINASE DOMAIN-CONTAINING PROTEIN"/>
    <property type="match status" value="1"/>
</dbReference>
<evidence type="ECO:0000256" key="2">
    <source>
        <dbReference type="PROSITE-ProRule" id="PRU00023"/>
    </source>
</evidence>
<feature type="repeat" description="ANK" evidence="2">
    <location>
        <begin position="1"/>
        <end position="26"/>
    </location>
</feature>
<dbReference type="InterPro" id="IPR000719">
    <property type="entry name" value="Prot_kinase_dom"/>
</dbReference>
<dbReference type="InterPro" id="IPR036770">
    <property type="entry name" value="Ankyrin_rpt-contain_sf"/>
</dbReference>
<dbReference type="Proteomes" id="UP000285060">
    <property type="component" value="Unassembled WGS sequence"/>
</dbReference>
<organism evidence="4 5">
    <name type="scientific">Aphanomyces invadans</name>
    <dbReference type="NCBI Taxonomy" id="157072"/>
    <lineage>
        <taxon>Eukaryota</taxon>
        <taxon>Sar</taxon>
        <taxon>Stramenopiles</taxon>
        <taxon>Oomycota</taxon>
        <taxon>Saprolegniomycetes</taxon>
        <taxon>Saprolegniales</taxon>
        <taxon>Verrucalvaceae</taxon>
        <taxon>Aphanomyces</taxon>
    </lineage>
</organism>
<dbReference type="PROSITE" id="PS50011">
    <property type="entry name" value="PROTEIN_KINASE_DOM"/>
    <property type="match status" value="1"/>
</dbReference>